<keyword evidence="3" id="KW-0808">Transferase</keyword>
<protein>
    <submittedName>
        <fullName evidence="3">Glycosyltransferase</fullName>
    </submittedName>
</protein>
<evidence type="ECO:0000313" key="3">
    <source>
        <dbReference type="EMBL" id="NBG64496.1"/>
    </source>
</evidence>
<dbReference type="RefSeq" id="WP_160630736.1">
    <property type="nucleotide sequence ID" value="NZ_WWNE01000002.1"/>
</dbReference>
<evidence type="ECO:0000259" key="2">
    <source>
        <dbReference type="Pfam" id="PF13439"/>
    </source>
</evidence>
<keyword evidence="4" id="KW-1185">Reference proteome</keyword>
<proteinExistence type="predicted"/>
<dbReference type="AlphaFoldDB" id="A0A6N9ND48"/>
<accession>A0A6N9ND48</accession>
<comment type="caution">
    <text evidence="3">The sequence shown here is derived from an EMBL/GenBank/DDBJ whole genome shotgun (WGS) entry which is preliminary data.</text>
</comment>
<dbReference type="SUPFAM" id="SSF53756">
    <property type="entry name" value="UDP-Glycosyltransferase/glycogen phosphorylase"/>
    <property type="match status" value="1"/>
</dbReference>
<dbReference type="Pfam" id="PF13439">
    <property type="entry name" value="Glyco_transf_4"/>
    <property type="match status" value="1"/>
</dbReference>
<feature type="domain" description="Glycosyl transferase family 1" evidence="1">
    <location>
        <begin position="198"/>
        <end position="346"/>
    </location>
</feature>
<dbReference type="Pfam" id="PF00534">
    <property type="entry name" value="Glycos_transf_1"/>
    <property type="match status" value="1"/>
</dbReference>
<dbReference type="InterPro" id="IPR028098">
    <property type="entry name" value="Glyco_trans_4-like_N"/>
</dbReference>
<dbReference type="Proteomes" id="UP000470771">
    <property type="component" value="Unassembled WGS sequence"/>
</dbReference>
<dbReference type="InterPro" id="IPR001296">
    <property type="entry name" value="Glyco_trans_1"/>
</dbReference>
<evidence type="ECO:0000313" key="4">
    <source>
        <dbReference type="Proteomes" id="UP000470771"/>
    </source>
</evidence>
<evidence type="ECO:0000259" key="1">
    <source>
        <dbReference type="Pfam" id="PF00534"/>
    </source>
</evidence>
<dbReference type="PANTHER" id="PTHR45947:SF3">
    <property type="entry name" value="SULFOQUINOVOSYL TRANSFERASE SQD2"/>
    <property type="match status" value="1"/>
</dbReference>
<dbReference type="PANTHER" id="PTHR45947">
    <property type="entry name" value="SULFOQUINOVOSYL TRANSFERASE SQD2"/>
    <property type="match status" value="1"/>
</dbReference>
<organism evidence="3 4">
    <name type="scientific">Acidiluteibacter ferrifornacis</name>
    <dbReference type="NCBI Taxonomy" id="2692424"/>
    <lineage>
        <taxon>Bacteria</taxon>
        <taxon>Pseudomonadati</taxon>
        <taxon>Bacteroidota</taxon>
        <taxon>Flavobacteriia</taxon>
        <taxon>Flavobacteriales</taxon>
        <taxon>Cryomorphaceae</taxon>
        <taxon>Acidiluteibacter</taxon>
    </lineage>
</organism>
<gene>
    <name evidence="3" type="ORF">GQN54_00110</name>
</gene>
<dbReference type="InterPro" id="IPR050194">
    <property type="entry name" value="Glycosyltransferase_grp1"/>
</dbReference>
<dbReference type="GO" id="GO:0016757">
    <property type="term" value="F:glycosyltransferase activity"/>
    <property type="evidence" value="ECO:0007669"/>
    <property type="project" value="InterPro"/>
</dbReference>
<dbReference type="Gene3D" id="3.40.50.2000">
    <property type="entry name" value="Glycogen Phosphorylase B"/>
    <property type="match status" value="1"/>
</dbReference>
<dbReference type="EMBL" id="WWNE01000002">
    <property type="protein sequence ID" value="NBG64496.1"/>
    <property type="molecule type" value="Genomic_DNA"/>
</dbReference>
<name>A0A6N9ND48_9FLAO</name>
<reference evidence="3 4" key="1">
    <citation type="submission" date="2019-12" db="EMBL/GenBank/DDBJ databases">
        <authorList>
            <person name="Zhao J."/>
        </authorList>
    </citation>
    <scope>NUCLEOTIDE SEQUENCE [LARGE SCALE GENOMIC DNA]</scope>
    <source>
        <strain evidence="3 4">S-15</strain>
    </source>
</reference>
<feature type="domain" description="Glycosyltransferase subfamily 4-like N-terminal" evidence="2">
    <location>
        <begin position="18"/>
        <end position="191"/>
    </location>
</feature>
<sequence length="375" mass="43296">MEKKLKVAIVHDWFTVDGGAEKVCREIINMYPSADIFSLIDFLSDTDRATILNGKKSNTSIIQKFPFAKKYYRYYLPWFPYAIEQIDLTHYDLIISSSYAVAKGVLTHSNQIHVCYCHSPMRYLWDLYFSYIPKTKWSNFPLAYFMRHYISKLRQWDVISSNRVDTFVANSENIAKRIKKVYRRDSIVVYPPLFTDKFKLVTQKEDYYVSASRLVPYKKVELAIQAFKKLPGKRLKVIGDGPELVKLKQLAKGSKNIEILGYLEQADFSRVLGNAKAFINSSYEDFGIAPVEAQACGTPVIAYAKGGVLETTLENKTAIYFYEQTPEAIIKAIDQFELTNLWAPEAIHKYATSFNNERFAREFTKVINQCLKDHS</sequence>